<evidence type="ECO:0000256" key="1">
    <source>
        <dbReference type="SAM" id="MobiDB-lite"/>
    </source>
</evidence>
<comment type="caution">
    <text evidence="2">The sequence shown here is derived from an EMBL/GenBank/DDBJ whole genome shotgun (WGS) entry which is preliminary data.</text>
</comment>
<accession>A0ABQ7BCL0</accession>
<sequence>MKMHGVGLIQLNSPDGELDMTDPTRHWSNSPLGELEVVHPTRPMASWIGRSKSHLTRPMAGRTMLVWLFRCLEIVRLRD</sequence>
<protein>
    <submittedName>
        <fullName evidence="2">Uncharacterized protein</fullName>
    </submittedName>
</protein>
<evidence type="ECO:0000313" key="3">
    <source>
        <dbReference type="Proteomes" id="UP000266723"/>
    </source>
</evidence>
<name>A0ABQ7BCL0_BRACR</name>
<evidence type="ECO:0000313" key="2">
    <source>
        <dbReference type="EMBL" id="KAF3529886.1"/>
    </source>
</evidence>
<dbReference type="Proteomes" id="UP000266723">
    <property type="component" value="Unassembled WGS sequence"/>
</dbReference>
<feature type="region of interest" description="Disordered" evidence="1">
    <location>
        <begin position="12"/>
        <end position="31"/>
    </location>
</feature>
<organism evidence="2 3">
    <name type="scientific">Brassica cretica</name>
    <name type="common">Mustard</name>
    <dbReference type="NCBI Taxonomy" id="69181"/>
    <lineage>
        <taxon>Eukaryota</taxon>
        <taxon>Viridiplantae</taxon>
        <taxon>Streptophyta</taxon>
        <taxon>Embryophyta</taxon>
        <taxon>Tracheophyta</taxon>
        <taxon>Spermatophyta</taxon>
        <taxon>Magnoliopsida</taxon>
        <taxon>eudicotyledons</taxon>
        <taxon>Gunneridae</taxon>
        <taxon>Pentapetalae</taxon>
        <taxon>rosids</taxon>
        <taxon>malvids</taxon>
        <taxon>Brassicales</taxon>
        <taxon>Brassicaceae</taxon>
        <taxon>Brassiceae</taxon>
        <taxon>Brassica</taxon>
    </lineage>
</organism>
<dbReference type="EMBL" id="QGKV02001507">
    <property type="protein sequence ID" value="KAF3529886.1"/>
    <property type="molecule type" value="Genomic_DNA"/>
</dbReference>
<keyword evidence="3" id="KW-1185">Reference proteome</keyword>
<reference evidence="2 3" key="1">
    <citation type="journal article" date="2020" name="BMC Genomics">
        <title>Intraspecific diversification of the crop wild relative Brassica cretica Lam. using demographic model selection.</title>
        <authorList>
            <person name="Kioukis A."/>
            <person name="Michalopoulou V.A."/>
            <person name="Briers L."/>
            <person name="Pirintsos S."/>
            <person name="Studholme D.J."/>
            <person name="Pavlidis P."/>
            <person name="Sarris P.F."/>
        </authorList>
    </citation>
    <scope>NUCLEOTIDE SEQUENCE [LARGE SCALE GENOMIC DNA]</scope>
    <source>
        <strain evidence="3">cv. PFS-1207/04</strain>
    </source>
</reference>
<gene>
    <name evidence="2" type="ORF">DY000_02040558</name>
</gene>
<proteinExistence type="predicted"/>